<protein>
    <recommendedName>
        <fullName evidence="1">FAS1-like dehydratase domain-containing protein</fullName>
    </recommendedName>
</protein>
<dbReference type="Proteomes" id="UP000642070">
    <property type="component" value="Unassembled WGS sequence"/>
</dbReference>
<dbReference type="Pfam" id="PF13452">
    <property type="entry name" value="FAS1_DH_region"/>
    <property type="match status" value="1"/>
</dbReference>
<evidence type="ECO:0000313" key="3">
    <source>
        <dbReference type="Proteomes" id="UP000642070"/>
    </source>
</evidence>
<dbReference type="InterPro" id="IPR039569">
    <property type="entry name" value="FAS1-like_DH_region"/>
</dbReference>
<organism evidence="2 3">
    <name type="scientific">Dactylosporangium sucinum</name>
    <dbReference type="NCBI Taxonomy" id="1424081"/>
    <lineage>
        <taxon>Bacteria</taxon>
        <taxon>Bacillati</taxon>
        <taxon>Actinomycetota</taxon>
        <taxon>Actinomycetes</taxon>
        <taxon>Micromonosporales</taxon>
        <taxon>Micromonosporaceae</taxon>
        <taxon>Dactylosporangium</taxon>
    </lineage>
</organism>
<evidence type="ECO:0000313" key="2">
    <source>
        <dbReference type="EMBL" id="GGM89187.1"/>
    </source>
</evidence>
<accession>A0A917UFG8</accession>
<keyword evidence="3" id="KW-1185">Reference proteome</keyword>
<dbReference type="AlphaFoldDB" id="A0A917UFG8"/>
<reference evidence="2" key="2">
    <citation type="submission" date="2020-09" db="EMBL/GenBank/DDBJ databases">
        <authorList>
            <person name="Sun Q."/>
            <person name="Ohkuma M."/>
        </authorList>
    </citation>
    <scope>NUCLEOTIDE SEQUENCE</scope>
    <source>
        <strain evidence="2">JCM 19831</strain>
    </source>
</reference>
<reference evidence="2" key="1">
    <citation type="journal article" date="2014" name="Int. J. Syst. Evol. Microbiol.">
        <title>Complete genome sequence of Corynebacterium casei LMG S-19264T (=DSM 44701T), isolated from a smear-ripened cheese.</title>
        <authorList>
            <consortium name="US DOE Joint Genome Institute (JGI-PGF)"/>
            <person name="Walter F."/>
            <person name="Albersmeier A."/>
            <person name="Kalinowski J."/>
            <person name="Ruckert C."/>
        </authorList>
    </citation>
    <scope>NUCLEOTIDE SEQUENCE</scope>
    <source>
        <strain evidence="2">JCM 19831</strain>
    </source>
</reference>
<dbReference type="Gene3D" id="3.10.129.10">
    <property type="entry name" value="Hotdog Thioesterase"/>
    <property type="match status" value="1"/>
</dbReference>
<proteinExistence type="predicted"/>
<dbReference type="InterPro" id="IPR029069">
    <property type="entry name" value="HotDog_dom_sf"/>
</dbReference>
<sequence length="96" mass="10313">MGVFPPDFDLQRVLHAGEEFIFHGAPPKAGQTLTVTPRLGERYEKQGNRGGVLRFAVLINEFRDAAGVLVAEERTTLVETGRTPSTSGAVSTEATA</sequence>
<gene>
    <name evidence="2" type="ORF">GCM10007977_109030</name>
</gene>
<feature type="domain" description="FAS1-like dehydratase" evidence="1">
    <location>
        <begin position="6"/>
        <end position="72"/>
    </location>
</feature>
<evidence type="ECO:0000259" key="1">
    <source>
        <dbReference type="Pfam" id="PF13452"/>
    </source>
</evidence>
<dbReference type="RefSeq" id="WP_190258031.1">
    <property type="nucleotide sequence ID" value="NZ_BMPI01000127.1"/>
</dbReference>
<name>A0A917UFG8_9ACTN</name>
<dbReference type="SUPFAM" id="SSF54637">
    <property type="entry name" value="Thioesterase/thiol ester dehydrase-isomerase"/>
    <property type="match status" value="1"/>
</dbReference>
<dbReference type="EMBL" id="BMPI01000127">
    <property type="protein sequence ID" value="GGM89187.1"/>
    <property type="molecule type" value="Genomic_DNA"/>
</dbReference>
<comment type="caution">
    <text evidence="2">The sequence shown here is derived from an EMBL/GenBank/DDBJ whole genome shotgun (WGS) entry which is preliminary data.</text>
</comment>